<dbReference type="EMBL" id="VIVL01000005">
    <property type="protein sequence ID" value="TWD85679.1"/>
    <property type="molecule type" value="Genomic_DNA"/>
</dbReference>
<gene>
    <name evidence="1" type="ORF">FB547_105191</name>
</gene>
<name>A0A561C3A4_9BURK</name>
<evidence type="ECO:0000313" key="2">
    <source>
        <dbReference type="Proteomes" id="UP000319722"/>
    </source>
</evidence>
<reference evidence="1 2" key="1">
    <citation type="submission" date="2019-06" db="EMBL/GenBank/DDBJ databases">
        <title>Sorghum-associated microbial communities from plants grown in Nebraska, USA.</title>
        <authorList>
            <person name="Schachtman D."/>
        </authorList>
    </citation>
    <scope>NUCLEOTIDE SEQUENCE [LARGE SCALE GENOMIC DNA]</scope>
    <source>
        <strain evidence="1 2">T529</strain>
    </source>
</reference>
<accession>A0A561C3A4</accession>
<proteinExistence type="predicted"/>
<protein>
    <submittedName>
        <fullName evidence="1">Uncharacterized protein</fullName>
    </submittedName>
</protein>
<dbReference type="Proteomes" id="UP000319722">
    <property type="component" value="Unassembled WGS sequence"/>
</dbReference>
<dbReference type="AlphaFoldDB" id="A0A561C3A4"/>
<sequence length="162" mass="16981">MLGRRVRRSLICINIGSEGSGDARGMPSSSSSLFDQLLQAAAAQPEPQRLLFVFAEADLPGDADAAQRARFEAGQGGSLTPVACVEKSLPELSTFAALVAESRRASLLWRVMFAAGLSGANGQPPSPERIDSALEAMVEGVRSGAFGGYLALDTEGRPLRFG</sequence>
<evidence type="ECO:0000313" key="1">
    <source>
        <dbReference type="EMBL" id="TWD85679.1"/>
    </source>
</evidence>
<comment type="caution">
    <text evidence="1">The sequence shown here is derived from an EMBL/GenBank/DDBJ whole genome shotgun (WGS) entry which is preliminary data.</text>
</comment>
<organism evidence="1 2">
    <name type="scientific">Variovorax beijingensis</name>
    <dbReference type="NCBI Taxonomy" id="2496117"/>
    <lineage>
        <taxon>Bacteria</taxon>
        <taxon>Pseudomonadati</taxon>
        <taxon>Pseudomonadota</taxon>
        <taxon>Betaproteobacteria</taxon>
        <taxon>Burkholderiales</taxon>
        <taxon>Comamonadaceae</taxon>
        <taxon>Variovorax</taxon>
    </lineage>
</organism>